<dbReference type="OrthoDB" id="979487at2"/>
<evidence type="ECO:0000313" key="1">
    <source>
        <dbReference type="EMBL" id="AXG73233.1"/>
    </source>
</evidence>
<evidence type="ECO:0000313" key="2">
    <source>
        <dbReference type="Proteomes" id="UP000253951"/>
    </source>
</evidence>
<name>A0A345H9H3_9FLAO</name>
<organism evidence="1 2">
    <name type="scientific">Flavobacterium arcticum</name>
    <dbReference type="NCBI Taxonomy" id="1784713"/>
    <lineage>
        <taxon>Bacteria</taxon>
        <taxon>Pseudomonadati</taxon>
        <taxon>Bacteroidota</taxon>
        <taxon>Flavobacteriia</taxon>
        <taxon>Flavobacteriales</taxon>
        <taxon>Flavobacteriaceae</taxon>
        <taxon>Flavobacterium</taxon>
    </lineage>
</organism>
<dbReference type="SUPFAM" id="SSF48371">
    <property type="entry name" value="ARM repeat"/>
    <property type="match status" value="1"/>
</dbReference>
<gene>
    <name evidence="1" type="ORF">DVK85_02910</name>
</gene>
<dbReference type="InterPro" id="IPR016024">
    <property type="entry name" value="ARM-type_fold"/>
</dbReference>
<proteinExistence type="predicted"/>
<reference evidence="1 2" key="1">
    <citation type="submission" date="2018-07" db="EMBL/GenBank/DDBJ databases">
        <title>Complete genome sequence of Flavobacterium arcticum type strain SM1502T.</title>
        <authorList>
            <person name="Li Y."/>
            <person name="Li D.-D."/>
        </authorList>
    </citation>
    <scope>NUCLEOTIDE SEQUENCE [LARGE SCALE GENOMIC DNA]</scope>
    <source>
        <strain evidence="1 2">SM1502</strain>
    </source>
</reference>
<accession>A0A345H9H3</accession>
<sequence>MHTTFYTKIINSNARRSIRDELSKVVLSDKGLFPDLINIAFDINDKNHHKACWILELVCEARITWLKEHLTEFCNTLPLLKNDSAIRPIAKVCTFAIKHHAKDINFLNDKQLQQITEACFDWVINPDEKVAAKVYAIQSLYLLGKSNEWIYPELQPILELDFSKHTAAYKATAKDVLRKIARQQKKH</sequence>
<evidence type="ECO:0008006" key="3">
    <source>
        <dbReference type="Google" id="ProtNLM"/>
    </source>
</evidence>
<dbReference type="EMBL" id="CP031188">
    <property type="protein sequence ID" value="AXG73233.1"/>
    <property type="molecule type" value="Genomic_DNA"/>
</dbReference>
<dbReference type="AlphaFoldDB" id="A0A345H9H3"/>
<dbReference type="KEGG" id="fat:DVK85_02910"/>
<keyword evidence="2" id="KW-1185">Reference proteome</keyword>
<dbReference type="Proteomes" id="UP000253951">
    <property type="component" value="Chromosome"/>
</dbReference>
<dbReference type="RefSeq" id="WP_114676994.1">
    <property type="nucleotide sequence ID" value="NZ_CP031188.1"/>
</dbReference>
<protein>
    <recommendedName>
        <fullName evidence="3">Adenylosuccinate lyase</fullName>
    </recommendedName>
</protein>